<dbReference type="PANTHER" id="PTHR43649:SF12">
    <property type="entry name" value="DIACETYLCHITOBIOSE BINDING PROTEIN DASA"/>
    <property type="match status" value="1"/>
</dbReference>
<comment type="caution">
    <text evidence="2">The sequence shown here is derived from an EMBL/GenBank/DDBJ whole genome shotgun (WGS) entry which is preliminary data.</text>
</comment>
<name>A0A087A1D3_9BIFI</name>
<dbReference type="Gene3D" id="3.40.190.10">
    <property type="entry name" value="Periplasmic binding protein-like II"/>
    <property type="match status" value="2"/>
</dbReference>
<dbReference type="PANTHER" id="PTHR43649">
    <property type="entry name" value="ARABINOSE-BINDING PROTEIN-RELATED"/>
    <property type="match status" value="1"/>
</dbReference>
<dbReference type="InterPro" id="IPR050490">
    <property type="entry name" value="Bact_solute-bd_prot1"/>
</dbReference>
<keyword evidence="1" id="KW-0732">Signal</keyword>
<dbReference type="InterPro" id="IPR006059">
    <property type="entry name" value="SBP"/>
</dbReference>
<keyword evidence="3" id="KW-1185">Reference proteome</keyword>
<proteinExistence type="predicted"/>
<dbReference type="PROSITE" id="PS51257">
    <property type="entry name" value="PROKAR_LIPOPROTEIN"/>
    <property type="match status" value="1"/>
</dbReference>
<protein>
    <submittedName>
        <fullName evidence="2">Family 1 extracellular solute-binding protein</fullName>
    </submittedName>
</protein>
<evidence type="ECO:0000313" key="3">
    <source>
        <dbReference type="Proteomes" id="UP000029108"/>
    </source>
</evidence>
<organism evidence="2 3">
    <name type="scientific">Bifidobacterium biavatii DSM 23969</name>
    <dbReference type="NCBI Taxonomy" id="1437608"/>
    <lineage>
        <taxon>Bacteria</taxon>
        <taxon>Bacillati</taxon>
        <taxon>Actinomycetota</taxon>
        <taxon>Actinomycetes</taxon>
        <taxon>Bifidobacteriales</taxon>
        <taxon>Bifidobacteriaceae</taxon>
        <taxon>Bifidobacterium</taxon>
    </lineage>
</organism>
<dbReference type="STRING" id="1437608.GCA_000771645_02595"/>
<sequence length="533" mass="58655">MNSRKIITGMAASAALATVLAGCGGTTQAGATDKNGKPLVEVMVVTRSEVRSLKDLAWTKKLTAACDCTIKWSQVGGTAWTQQKNPMLASGSVPDISIAAFDPSDADQMPQFEELTQHLDQMPNVKEFLETKPNAKKLVANPEGKVYVLPSDRGEQYYGSGQHMLINKTWLDKLGLQIPKTWDELEKVLEAFKTQDPNGNGKADEIPMNIVKFDASGFGPSWYNPFLFLNSLGIVTHFNSGASQQGIYVKDGKVGNFMAIDEFKQVVKYLHELMSKGLIPSDAITKASEKYTAELKSDGKTAQVGVAFAYAATDFGDLGDQYVAMPAPAGPGMSADEVTWDGSVETTMFANNRVAVKKDAPNMEAILKIVNALYDPETTLEQIYGAVPEYMTKESDTKYKLTDAYYDSWNDDGKSPSLGGESAAGWVPDGITVDNVNFLESFRKADDVYAEQYKHFDLTKDVLPDYVRPDETDSTTISNNDTQMFDYAMPVISRWIVSGGVDGEFSDFVAKLKQLGMDDNVTLWQKWYDKYTK</sequence>
<dbReference type="AlphaFoldDB" id="A0A087A1D3"/>
<gene>
    <name evidence="2" type="ORF">BBIA_0263</name>
</gene>
<dbReference type="Pfam" id="PF13416">
    <property type="entry name" value="SBP_bac_8"/>
    <property type="match status" value="1"/>
</dbReference>
<feature type="signal peptide" evidence="1">
    <location>
        <begin position="1"/>
        <end position="31"/>
    </location>
</feature>
<feature type="chain" id="PRO_5001818253" evidence="1">
    <location>
        <begin position="32"/>
        <end position="533"/>
    </location>
</feature>
<dbReference type="EMBL" id="JGYN01000004">
    <property type="protein sequence ID" value="KFI52583.1"/>
    <property type="molecule type" value="Genomic_DNA"/>
</dbReference>
<evidence type="ECO:0000256" key="1">
    <source>
        <dbReference type="SAM" id="SignalP"/>
    </source>
</evidence>
<dbReference type="eggNOG" id="COG1653">
    <property type="taxonomic scope" value="Bacteria"/>
</dbReference>
<accession>A0A087A1D3</accession>
<evidence type="ECO:0000313" key="2">
    <source>
        <dbReference type="EMBL" id="KFI52583.1"/>
    </source>
</evidence>
<dbReference type="RefSeq" id="WP_033493448.1">
    <property type="nucleotide sequence ID" value="NZ_JDUU01000009.1"/>
</dbReference>
<dbReference type="Proteomes" id="UP000029108">
    <property type="component" value="Unassembled WGS sequence"/>
</dbReference>
<dbReference type="SUPFAM" id="SSF53850">
    <property type="entry name" value="Periplasmic binding protein-like II"/>
    <property type="match status" value="1"/>
</dbReference>
<dbReference type="OrthoDB" id="3225049at2"/>
<reference evidence="2 3" key="1">
    <citation type="submission" date="2014-03" db="EMBL/GenBank/DDBJ databases">
        <title>Genomics of Bifidobacteria.</title>
        <authorList>
            <person name="Ventura M."/>
            <person name="Milani C."/>
            <person name="Lugli G.A."/>
        </authorList>
    </citation>
    <scope>NUCLEOTIDE SEQUENCE [LARGE SCALE GENOMIC DNA]</scope>
    <source>
        <strain evidence="2 3">DSM 23969</strain>
    </source>
</reference>